<comment type="caution">
    <text evidence="7">The sequence shown here is derived from an EMBL/GenBank/DDBJ whole genome shotgun (WGS) entry which is preliminary data.</text>
</comment>
<evidence type="ECO:0000256" key="4">
    <source>
        <dbReference type="ARBA" id="ARBA00031484"/>
    </source>
</evidence>
<dbReference type="PANTHER" id="PTHR47245:SF3">
    <property type="entry name" value="PEPTIDYL-PROLYL CIS-TRANS ISOMERASE, PPIC-TYPE-RELATED"/>
    <property type="match status" value="1"/>
</dbReference>
<evidence type="ECO:0000256" key="3">
    <source>
        <dbReference type="ARBA" id="ARBA00030642"/>
    </source>
</evidence>
<reference evidence="7" key="2">
    <citation type="submission" date="2023-02" db="EMBL/GenBank/DDBJ databases">
        <authorList>
            <person name="Rayyan A."/>
            <person name="Meyer T."/>
            <person name="Kyndt J.A."/>
        </authorList>
    </citation>
    <scope>NUCLEOTIDE SEQUENCE</scope>
    <source>
        <strain evidence="7">DSM 9987</strain>
    </source>
</reference>
<keyword evidence="5" id="KW-0697">Rotamase</keyword>
<dbReference type="InterPro" id="IPR023058">
    <property type="entry name" value="PPIase_PpiC_CS"/>
</dbReference>
<dbReference type="SUPFAM" id="SSF54534">
    <property type="entry name" value="FKBP-like"/>
    <property type="match status" value="1"/>
</dbReference>
<evidence type="ECO:0000256" key="5">
    <source>
        <dbReference type="PROSITE-ProRule" id="PRU00278"/>
    </source>
</evidence>
<sequence length="326" mass="34769">MVLSGSVALAQATVPAARPNPRPAATAAAPAARPAAAPAARAAPAAPAADVVARIGSIDVKADEVRALVAGLGERERAALDADPSRLGQAVRSMLATRMLLKEALDKKWDQTPAVAEHLRKVREAAIAETYLASVAKVPADYPPEADIRAAYEANRTALVVPRSFQVAQIFVAGARDADKPTLDAARKKLAEIEAKLKQPGADFGAVARDLSDSRQTAERGGEIGWVSESQIRPELRAILLGLAKNGVADPVQLDDGWHILKLVDTRAAATRPYDEVRDQLAGRLREERATQMRRAYMAELLRRTPPVVNEFALSKALEDGKSAKP</sequence>
<accession>A0ABT5JDB3</accession>
<dbReference type="EMBL" id="JAQQLI010000022">
    <property type="protein sequence ID" value="MDC7787025.1"/>
    <property type="molecule type" value="Genomic_DNA"/>
</dbReference>
<keyword evidence="8" id="KW-1185">Reference proteome</keyword>
<reference evidence="7" key="1">
    <citation type="journal article" date="2023" name="Microbiol Resour">
        <title>Genome Sequences of Rhodoplanes serenus and Two Thermotolerant Strains, Rhodoplanes tepidamans and 'Rhodoplanes cryptolactis,' Further Refine the Genus.</title>
        <authorList>
            <person name="Rayyan A.A."/>
            <person name="Kyndt J.A."/>
        </authorList>
    </citation>
    <scope>NUCLEOTIDE SEQUENCE</scope>
    <source>
        <strain evidence="7">DSM 9987</strain>
    </source>
</reference>
<dbReference type="InterPro" id="IPR050245">
    <property type="entry name" value="PrsA_foldase"/>
</dbReference>
<keyword evidence="5 7" id="KW-0413">Isomerase</keyword>
<evidence type="ECO:0000256" key="2">
    <source>
        <dbReference type="ARBA" id="ARBA00018370"/>
    </source>
</evidence>
<evidence type="ECO:0000259" key="6">
    <source>
        <dbReference type="PROSITE" id="PS50198"/>
    </source>
</evidence>
<dbReference type="RefSeq" id="WP_272777867.1">
    <property type="nucleotide sequence ID" value="NZ_JAQQLI010000022.1"/>
</dbReference>
<dbReference type="GO" id="GO:0003755">
    <property type="term" value="F:peptidyl-prolyl cis-trans isomerase activity"/>
    <property type="evidence" value="ECO:0007669"/>
    <property type="project" value="UniProtKB-EC"/>
</dbReference>
<dbReference type="InterPro" id="IPR046357">
    <property type="entry name" value="PPIase_dom_sf"/>
</dbReference>
<evidence type="ECO:0000313" key="7">
    <source>
        <dbReference type="EMBL" id="MDC7787025.1"/>
    </source>
</evidence>
<organism evidence="7 8">
    <name type="scientific">Rhodoplanes tepidamans</name>
    <name type="common">Rhodoplanes cryptolactis</name>
    <dbReference type="NCBI Taxonomy" id="200616"/>
    <lineage>
        <taxon>Bacteria</taxon>
        <taxon>Pseudomonadati</taxon>
        <taxon>Pseudomonadota</taxon>
        <taxon>Alphaproteobacteria</taxon>
        <taxon>Hyphomicrobiales</taxon>
        <taxon>Nitrobacteraceae</taxon>
        <taxon>Rhodoplanes</taxon>
    </lineage>
</organism>
<name>A0ABT5JDB3_RHOTP</name>
<comment type="similarity">
    <text evidence="1">Belongs to the PpiC/parvulin rotamase family.</text>
</comment>
<dbReference type="InterPro" id="IPR000297">
    <property type="entry name" value="PPIase_PpiC"/>
</dbReference>
<protein>
    <recommendedName>
        <fullName evidence="2">Parvulin-like PPIase</fullName>
    </recommendedName>
    <alternativeName>
        <fullName evidence="3">Peptidyl-prolyl cis-trans isomerase plp</fullName>
    </alternativeName>
    <alternativeName>
        <fullName evidence="4">Rotamase plp</fullName>
    </alternativeName>
</protein>
<evidence type="ECO:0000256" key="1">
    <source>
        <dbReference type="ARBA" id="ARBA00007656"/>
    </source>
</evidence>
<dbReference type="Proteomes" id="UP001165652">
    <property type="component" value="Unassembled WGS sequence"/>
</dbReference>
<dbReference type="Pfam" id="PF00639">
    <property type="entry name" value="Rotamase"/>
    <property type="match status" value="1"/>
</dbReference>
<gene>
    <name evidence="7" type="ORF">PQJ73_15130</name>
</gene>
<dbReference type="Gene3D" id="3.10.50.40">
    <property type="match status" value="1"/>
</dbReference>
<dbReference type="PROSITE" id="PS01096">
    <property type="entry name" value="PPIC_PPIASE_1"/>
    <property type="match status" value="1"/>
</dbReference>
<evidence type="ECO:0000313" key="8">
    <source>
        <dbReference type="Proteomes" id="UP001165652"/>
    </source>
</evidence>
<proteinExistence type="inferred from homology"/>
<feature type="domain" description="PpiC" evidence="6">
    <location>
        <begin position="162"/>
        <end position="265"/>
    </location>
</feature>
<dbReference type="PANTHER" id="PTHR47245">
    <property type="entry name" value="PEPTIDYLPROLYL ISOMERASE"/>
    <property type="match status" value="1"/>
</dbReference>
<dbReference type="PROSITE" id="PS50198">
    <property type="entry name" value="PPIC_PPIASE_2"/>
    <property type="match status" value="1"/>
</dbReference>